<gene>
    <name evidence="1" type="ORF">I9054_012180</name>
</gene>
<reference evidence="1" key="1">
    <citation type="submission" date="2022-02" db="EMBL/GenBank/DDBJ databases">
        <title>Characterization of Tn125 harboring carbapenem-resistant Acinetobacter bereziniae clinical isolates.</title>
        <authorList>
            <person name="Wong N.-K."/>
            <person name="Pan Q."/>
        </authorList>
    </citation>
    <scope>NUCLEOTIDE SEQUENCE</scope>
    <source>
        <strain evidence="1">GD03393</strain>
    </source>
</reference>
<dbReference type="RefSeq" id="WP_198114561.1">
    <property type="nucleotide sequence ID" value="NZ_CP066121.1"/>
</dbReference>
<organism evidence="1 2">
    <name type="scientific">Acinetobacter bereziniae</name>
    <name type="common">Acinetobacter genomosp. 10</name>
    <dbReference type="NCBI Taxonomy" id="106648"/>
    <lineage>
        <taxon>Bacteria</taxon>
        <taxon>Pseudomonadati</taxon>
        <taxon>Pseudomonadota</taxon>
        <taxon>Gammaproteobacteria</taxon>
        <taxon>Moraxellales</taxon>
        <taxon>Moraxellaceae</taxon>
        <taxon>Acinetobacter</taxon>
    </lineage>
</organism>
<protein>
    <submittedName>
        <fullName evidence="1">Uncharacterized protein</fullName>
    </submittedName>
</protein>
<evidence type="ECO:0000313" key="1">
    <source>
        <dbReference type="EMBL" id="UUN96143.1"/>
    </source>
</evidence>
<sequence length="101" mass="11428">MTQIEGTLPVAIKALDGQTEISSKNIVMRQMTAEEYLNAQAEVKEGQYIDICDLVAITKLVDEHGNEHTITYEMLAKSSRANLKYLRDKRDKLDAKEQAEN</sequence>
<accession>A0A8I1AKD2</accession>
<dbReference type="AlphaFoldDB" id="A0A8I1AKD2"/>
<proteinExistence type="predicted"/>
<name>A0A8I1AKD2_ACIBZ</name>
<dbReference type="EMBL" id="CP092085">
    <property type="protein sequence ID" value="UUN96143.1"/>
    <property type="molecule type" value="Genomic_DNA"/>
</dbReference>
<dbReference type="Proteomes" id="UP000644140">
    <property type="component" value="Chromosome"/>
</dbReference>
<evidence type="ECO:0000313" key="2">
    <source>
        <dbReference type="Proteomes" id="UP000644140"/>
    </source>
</evidence>